<dbReference type="EMBL" id="ANMU01000139">
    <property type="protein sequence ID" value="EMJ78998.1"/>
    <property type="molecule type" value="Genomic_DNA"/>
</dbReference>
<sequence>MNSSKPHKQLLTDSLFSEVLQKANASPRKRANHNFHELSEVYQRFLKRSHSRYIHLGT</sequence>
<feature type="domain" description="Cupin fold metalloprotein WbuC cupin" evidence="1">
    <location>
        <begin position="12"/>
        <end position="46"/>
    </location>
</feature>
<reference evidence="2 3" key="1">
    <citation type="submission" date="2013-01" db="EMBL/GenBank/DDBJ databases">
        <authorList>
            <person name="Harkins D.M."/>
            <person name="Durkin A.S."/>
            <person name="Brinkac L.M."/>
            <person name="Haft D.H."/>
            <person name="Selengut J.D."/>
            <person name="Sanka R."/>
            <person name="DePew J."/>
            <person name="Purushe J."/>
            <person name="Galloway R.L."/>
            <person name="Vinetz J.M."/>
            <person name="Sutton G.G."/>
            <person name="Nierman W.C."/>
            <person name="Fouts D.E."/>
        </authorList>
    </citation>
    <scope>NUCLEOTIDE SEQUENCE [LARGE SCALE GENOMIC DNA]</scope>
    <source>
        <strain evidence="2 3">Sponselee CDC</strain>
    </source>
</reference>
<dbReference type="Proteomes" id="UP000011873">
    <property type="component" value="Unassembled WGS sequence"/>
</dbReference>
<dbReference type="Pfam" id="PF19480">
    <property type="entry name" value="DUF6016"/>
    <property type="match status" value="1"/>
</dbReference>
<gene>
    <name evidence="2" type="ORF">LEP1GSC016_1285</name>
</gene>
<organism evidence="2 3">
    <name type="scientific">Leptospira borgpetersenii serovar Hardjo-bovis str. Sponselee</name>
    <dbReference type="NCBI Taxonomy" id="1303729"/>
    <lineage>
        <taxon>Bacteria</taxon>
        <taxon>Pseudomonadati</taxon>
        <taxon>Spirochaetota</taxon>
        <taxon>Spirochaetia</taxon>
        <taxon>Leptospirales</taxon>
        <taxon>Leptospiraceae</taxon>
        <taxon>Leptospira</taxon>
    </lineage>
</organism>
<dbReference type="InterPro" id="IPR046058">
    <property type="entry name" value="WbuC_cupin"/>
</dbReference>
<evidence type="ECO:0000259" key="1">
    <source>
        <dbReference type="Pfam" id="PF19480"/>
    </source>
</evidence>
<proteinExistence type="predicted"/>
<evidence type="ECO:0000313" key="2">
    <source>
        <dbReference type="EMBL" id="EMJ78998.1"/>
    </source>
</evidence>
<accession>M6BRL3</accession>
<protein>
    <recommendedName>
        <fullName evidence="1">Cupin fold metalloprotein WbuC cupin domain-containing protein</fullName>
    </recommendedName>
</protein>
<name>M6BRL3_LEPBO</name>
<dbReference type="PATRIC" id="fig|1218567.3.peg.3598"/>
<dbReference type="AlphaFoldDB" id="M6BRL3"/>
<evidence type="ECO:0000313" key="3">
    <source>
        <dbReference type="Proteomes" id="UP000011873"/>
    </source>
</evidence>
<comment type="caution">
    <text evidence="2">The sequence shown here is derived from an EMBL/GenBank/DDBJ whole genome shotgun (WGS) entry which is preliminary data.</text>
</comment>